<evidence type="ECO:0000256" key="1">
    <source>
        <dbReference type="SAM" id="MobiDB-lite"/>
    </source>
</evidence>
<name>A0AAV9JZ61_9PEZI</name>
<comment type="caution">
    <text evidence="2">The sequence shown here is derived from an EMBL/GenBank/DDBJ whole genome shotgun (WGS) entry which is preliminary data.</text>
</comment>
<evidence type="ECO:0000313" key="3">
    <source>
        <dbReference type="Proteomes" id="UP001324427"/>
    </source>
</evidence>
<reference evidence="2 3" key="1">
    <citation type="submission" date="2021-11" db="EMBL/GenBank/DDBJ databases">
        <title>Black yeast isolated from Biological Soil Crust.</title>
        <authorList>
            <person name="Kurbessoian T."/>
        </authorList>
    </citation>
    <scope>NUCLEOTIDE SEQUENCE [LARGE SCALE GENOMIC DNA]</scope>
    <source>
        <strain evidence="2 3">CCFEE 5522</strain>
    </source>
</reference>
<evidence type="ECO:0000313" key="2">
    <source>
        <dbReference type="EMBL" id="KAK4550886.1"/>
    </source>
</evidence>
<keyword evidence="3" id="KW-1185">Reference proteome</keyword>
<feature type="compositionally biased region" description="Acidic residues" evidence="1">
    <location>
        <begin position="129"/>
        <end position="139"/>
    </location>
</feature>
<organism evidence="2 3">
    <name type="scientific">Oleoguttula mirabilis</name>
    <dbReference type="NCBI Taxonomy" id="1507867"/>
    <lineage>
        <taxon>Eukaryota</taxon>
        <taxon>Fungi</taxon>
        <taxon>Dikarya</taxon>
        <taxon>Ascomycota</taxon>
        <taxon>Pezizomycotina</taxon>
        <taxon>Dothideomycetes</taxon>
        <taxon>Dothideomycetidae</taxon>
        <taxon>Mycosphaerellales</taxon>
        <taxon>Teratosphaeriaceae</taxon>
        <taxon>Oleoguttula</taxon>
    </lineage>
</organism>
<sequence length="284" mass="31134">MKRHKISGGSLPGIPSICPVQELQHLVGLRAKYLSVLHFSRTTMARKSERLSSGGKATSTYHKRAASTTATASAEAKRSKKATPTKSQYFDSKDDQEAGDDDVDDELSSADEETSDFDGDVGDAASSAAEDDDDDESEDEPKPRKRSTPGKETTSPAATRTKGEELWRPGVKTGQGPGAQVVIKKPKARPAGKTPYSDDTIHPNTLEFLTDLKANNDRQWLKSKCSPPPSLIAGHTRCIIRHESMHDIRQCLSHTMERQSRCITLFTIAHARLSRVRRTHALVS</sequence>
<dbReference type="AlphaFoldDB" id="A0AAV9JZ61"/>
<protein>
    <submittedName>
        <fullName evidence="2">Uncharacterized protein</fullName>
    </submittedName>
</protein>
<dbReference type="InterPro" id="IPR012808">
    <property type="entry name" value="CHP02453"/>
</dbReference>
<feature type="compositionally biased region" description="Acidic residues" evidence="1">
    <location>
        <begin position="97"/>
        <end position="121"/>
    </location>
</feature>
<dbReference type="PANTHER" id="PTHR36452:SF1">
    <property type="entry name" value="DUF2461 DOMAIN-CONTAINING PROTEIN"/>
    <property type="match status" value="1"/>
</dbReference>
<feature type="region of interest" description="Disordered" evidence="1">
    <location>
        <begin position="45"/>
        <end position="179"/>
    </location>
</feature>
<dbReference type="PANTHER" id="PTHR36452">
    <property type="entry name" value="CHROMOSOME 12, WHOLE GENOME SHOTGUN SEQUENCE"/>
    <property type="match status" value="1"/>
</dbReference>
<proteinExistence type="predicted"/>
<dbReference type="Proteomes" id="UP001324427">
    <property type="component" value="Unassembled WGS sequence"/>
</dbReference>
<gene>
    <name evidence="2" type="ORF">LTR36_000466</name>
</gene>
<accession>A0AAV9JZ61</accession>
<dbReference type="EMBL" id="JAVFHQ010000001">
    <property type="protein sequence ID" value="KAK4550886.1"/>
    <property type="molecule type" value="Genomic_DNA"/>
</dbReference>